<keyword evidence="3" id="KW-0378">Hydrolase</keyword>
<organism evidence="3 4">
    <name type="scientific">Fodinicola feengrottensis</name>
    <dbReference type="NCBI Taxonomy" id="435914"/>
    <lineage>
        <taxon>Bacteria</taxon>
        <taxon>Bacillati</taxon>
        <taxon>Actinomycetota</taxon>
        <taxon>Actinomycetes</taxon>
        <taxon>Mycobacteriales</taxon>
        <taxon>Fodinicola</taxon>
    </lineage>
</organism>
<evidence type="ECO:0000259" key="2">
    <source>
        <dbReference type="Pfam" id="PF13625"/>
    </source>
</evidence>
<feature type="domain" description="WYL" evidence="1">
    <location>
        <begin position="715"/>
        <end position="776"/>
    </location>
</feature>
<dbReference type="Pfam" id="PF13625">
    <property type="entry name" value="Helicase_C_3"/>
    <property type="match status" value="1"/>
</dbReference>
<keyword evidence="3" id="KW-0347">Helicase</keyword>
<comment type="caution">
    <text evidence="3">The sequence shown here is derived from an EMBL/GenBank/DDBJ whole genome shotgun (WGS) entry which is preliminary data.</text>
</comment>
<reference evidence="4" key="1">
    <citation type="journal article" date="2019" name="Int. J. Syst. Evol. Microbiol.">
        <title>The Global Catalogue of Microorganisms (GCM) 10K type strain sequencing project: providing services to taxonomists for standard genome sequencing and annotation.</title>
        <authorList>
            <consortium name="The Broad Institute Genomics Platform"/>
            <consortium name="The Broad Institute Genome Sequencing Center for Infectious Disease"/>
            <person name="Wu L."/>
            <person name="Ma J."/>
        </authorList>
    </citation>
    <scope>NUCLEOTIDE SEQUENCE [LARGE SCALE GENOMIC DNA]</scope>
    <source>
        <strain evidence="4">JCM 14718</strain>
    </source>
</reference>
<accession>A0ABP4T967</accession>
<dbReference type="Proteomes" id="UP001500618">
    <property type="component" value="Unassembled WGS sequence"/>
</dbReference>
<keyword evidence="4" id="KW-1185">Reference proteome</keyword>
<evidence type="ECO:0000259" key="1">
    <source>
        <dbReference type="Pfam" id="PF13280"/>
    </source>
</evidence>
<dbReference type="Pfam" id="PF13280">
    <property type="entry name" value="WYL"/>
    <property type="match status" value="1"/>
</dbReference>
<name>A0ABP4T967_9ACTN</name>
<keyword evidence="3" id="KW-0547">Nucleotide-binding</keyword>
<dbReference type="InterPro" id="IPR032830">
    <property type="entry name" value="XPB/Ssl2_N"/>
</dbReference>
<dbReference type="EMBL" id="BAAANY010000012">
    <property type="protein sequence ID" value="GAA1683895.1"/>
    <property type="molecule type" value="Genomic_DNA"/>
</dbReference>
<dbReference type="PROSITE" id="PS52050">
    <property type="entry name" value="WYL"/>
    <property type="match status" value="1"/>
</dbReference>
<keyword evidence="3" id="KW-0067">ATP-binding</keyword>
<evidence type="ECO:0000313" key="4">
    <source>
        <dbReference type="Proteomes" id="UP001500618"/>
    </source>
</evidence>
<gene>
    <name evidence="3" type="ORF">GCM10009765_36560</name>
</gene>
<proteinExistence type="predicted"/>
<dbReference type="GO" id="GO:0004386">
    <property type="term" value="F:helicase activity"/>
    <property type="evidence" value="ECO:0007669"/>
    <property type="project" value="UniProtKB-KW"/>
</dbReference>
<dbReference type="InterPro" id="IPR026881">
    <property type="entry name" value="WYL_dom"/>
</dbReference>
<sequence>MDTATLRRLGIEGLTDLLALRPDVTAEPAPRSLQELSARLDNPRSVVRALHQVDLPTLQVCEALAALGDQPSVKDLAHLMGVRSRDEDLQRCLAVLRSYALVTEDTGGNQPRLVADHGATVGTLRLVAAARMAWDPPLGLGPPLADLLPDRTVDALGKMLLALNIPRPRLKAEIVDALLAALGDPERVRSIVGHGDDEIQAILAETAETGQAISKFDYPAVRAKNNVSPLDWAVARGLLFVSMWDNTELVMPSEVMLALRDGGFTAPFEPRRPEVEHWPVEPALVAQDSLAAAGRFLRLVTEILDQAGRKPIPSLKSGRLNVQERRRVAKTVEATAAEVNAVVRLALSAELLAVTDKALSPTEAYDDWRLLDPADQLANLLSTWWTLPAPASPDKVTHPDLDISPLRRNILRVAAATGEAVNGERAVTAGFWAAPACWPDDLTSDDGWATWQEAVLLGVIGAEAVSPAGLALLAEDQDGLRKAFDGVGETEHTVRLQTDLTAVVSGTPSAQLRALLDLVADRETRGTASTWRFSPASVRRALDSGYPLEDLLGDLEAAASGSLPQPLGYLIRDVGRTHGGIRAVEVACCLRSEDAALLTEIVADRRLRALGLWTLAPTVVASPRPLAETLDALRTAGFAPVAESADGVPMLERVVHHRADPAGKRRTATVSRTTDPAELARLLLASSDHDAALTPPSNTTNLLRPQARRLSDSDLRILADAIDEQRPVSIDYVTQNGGHSRRVIEQIELDGAVLHAYCRLREDDRAFTLSRILSVEPVTD</sequence>
<evidence type="ECO:0000313" key="3">
    <source>
        <dbReference type="EMBL" id="GAA1683895.1"/>
    </source>
</evidence>
<feature type="domain" description="Helicase XPB/Ssl2 N-terminal" evidence="2">
    <location>
        <begin position="496"/>
        <end position="614"/>
    </location>
</feature>
<dbReference type="RefSeq" id="WP_344311443.1">
    <property type="nucleotide sequence ID" value="NZ_BAAANY010000012.1"/>
</dbReference>
<protein>
    <submittedName>
        <fullName evidence="3">Helicase-associated domain-containing protein</fullName>
    </submittedName>
</protein>